<protein>
    <submittedName>
        <fullName evidence="5">Right origin-binding protein</fullName>
    </submittedName>
</protein>
<dbReference type="Gene3D" id="3.20.80.10">
    <property type="entry name" value="Regulatory factor, effector binding domain"/>
    <property type="match status" value="1"/>
</dbReference>
<keyword evidence="1" id="KW-0805">Transcription regulation</keyword>
<organism evidence="5">
    <name type="scientific">Serratia marcescens</name>
    <dbReference type="NCBI Taxonomy" id="615"/>
    <lineage>
        <taxon>Bacteria</taxon>
        <taxon>Pseudomonadati</taxon>
        <taxon>Pseudomonadota</taxon>
        <taxon>Gammaproteobacteria</taxon>
        <taxon>Enterobacterales</taxon>
        <taxon>Yersiniaceae</taxon>
        <taxon>Serratia</taxon>
    </lineage>
</organism>
<dbReference type="SMART" id="SM00342">
    <property type="entry name" value="HTH_ARAC"/>
    <property type="match status" value="1"/>
</dbReference>
<proteinExistence type="predicted"/>
<dbReference type="GO" id="GO:0043565">
    <property type="term" value="F:sequence-specific DNA binding"/>
    <property type="evidence" value="ECO:0007669"/>
    <property type="project" value="InterPro"/>
</dbReference>
<name>A0A1C3HGT4_SERMA</name>
<evidence type="ECO:0000313" key="5">
    <source>
        <dbReference type="EMBL" id="SAY44270.1"/>
    </source>
</evidence>
<dbReference type="InterPro" id="IPR050959">
    <property type="entry name" value="MarA-like"/>
</dbReference>
<dbReference type="InterPro" id="IPR009057">
    <property type="entry name" value="Homeodomain-like_sf"/>
</dbReference>
<dbReference type="PANTHER" id="PTHR47504:SF3">
    <property type="entry name" value="HTH-TYPE TRANSCRIPTIONAL REGULATOR YKGA-RELATED"/>
    <property type="match status" value="1"/>
</dbReference>
<dbReference type="InterPro" id="IPR029441">
    <property type="entry name" value="Cass2"/>
</dbReference>
<dbReference type="EMBL" id="LT575490">
    <property type="protein sequence ID" value="SAY44270.1"/>
    <property type="molecule type" value="Genomic_DNA"/>
</dbReference>
<dbReference type="GO" id="GO:0003700">
    <property type="term" value="F:DNA-binding transcription factor activity"/>
    <property type="evidence" value="ECO:0007669"/>
    <property type="project" value="InterPro"/>
</dbReference>
<dbReference type="InterPro" id="IPR018060">
    <property type="entry name" value="HTH_AraC"/>
</dbReference>
<evidence type="ECO:0000259" key="4">
    <source>
        <dbReference type="PROSITE" id="PS01124"/>
    </source>
</evidence>
<dbReference type="InterPro" id="IPR020449">
    <property type="entry name" value="Tscrpt_reg_AraC-type_HTH"/>
</dbReference>
<sequence>MDYRKDILVQVLEYMEKNIIEGLSIEKVSIISGYSKWHLQRLFKHYFGITLGTYIRNRKLSRSAVLLKQHQGNILDVALASGFASQQCYTRAFKRFFGETPNSFRNSRGWDFSTQIPPYGSDNKPYFYHTVMPDDIEMLKQYKALIFHSVRKYRDASDITQTNDKWLGKNGRAYSVEKRKGGRAYASSKEQVVFHSIFNFYIPMGKYIVIPFIGELPEYIAFFEGIYDAHLPAINVKMRESFFIELYRPEHLNSKIINVDILIPVA</sequence>
<accession>A0A1C3HGT4</accession>
<dbReference type="PRINTS" id="PR00032">
    <property type="entry name" value="HTHARAC"/>
</dbReference>
<reference evidence="5" key="1">
    <citation type="submission" date="2016-05" db="EMBL/GenBank/DDBJ databases">
        <authorList>
            <person name="Cock P.J.A."/>
            <person name="Cock P.J.A."/>
        </authorList>
    </citation>
    <scope>NUCLEOTIDE SEQUENCE</scope>
    <source>
        <strain evidence="5">PWN146_assembly</strain>
    </source>
</reference>
<dbReference type="Gene3D" id="1.10.10.60">
    <property type="entry name" value="Homeodomain-like"/>
    <property type="match status" value="2"/>
</dbReference>
<dbReference type="Pfam" id="PF14526">
    <property type="entry name" value="Cass2"/>
    <property type="match status" value="1"/>
</dbReference>
<gene>
    <name evidence="5" type="primary">rob_4</name>
    <name evidence="5" type="ORF">PWN146_02972</name>
</gene>
<feature type="domain" description="HTH araC/xylS-type" evidence="4">
    <location>
        <begin position="9"/>
        <end position="107"/>
    </location>
</feature>
<evidence type="ECO:0000256" key="3">
    <source>
        <dbReference type="ARBA" id="ARBA00023163"/>
    </source>
</evidence>
<dbReference type="Pfam" id="PF12833">
    <property type="entry name" value="HTH_18"/>
    <property type="match status" value="1"/>
</dbReference>
<dbReference type="InterPro" id="IPR011256">
    <property type="entry name" value="Reg_factor_effector_dom_sf"/>
</dbReference>
<dbReference type="PROSITE" id="PS00041">
    <property type="entry name" value="HTH_ARAC_FAMILY_1"/>
    <property type="match status" value="1"/>
</dbReference>
<dbReference type="SUPFAM" id="SSF55136">
    <property type="entry name" value="Probable bacterial effector-binding domain"/>
    <property type="match status" value="1"/>
</dbReference>
<keyword evidence="2" id="KW-0238">DNA-binding</keyword>
<dbReference type="InterPro" id="IPR018062">
    <property type="entry name" value="HTH_AraC-typ_CS"/>
</dbReference>
<dbReference type="AlphaFoldDB" id="A0A1C3HGT4"/>
<evidence type="ECO:0000256" key="1">
    <source>
        <dbReference type="ARBA" id="ARBA00023015"/>
    </source>
</evidence>
<evidence type="ECO:0000256" key="2">
    <source>
        <dbReference type="ARBA" id="ARBA00023125"/>
    </source>
</evidence>
<dbReference type="PANTHER" id="PTHR47504">
    <property type="entry name" value="RIGHT ORIGIN-BINDING PROTEIN"/>
    <property type="match status" value="1"/>
</dbReference>
<keyword evidence="3" id="KW-0804">Transcription</keyword>
<dbReference type="PROSITE" id="PS01124">
    <property type="entry name" value="HTH_ARAC_FAMILY_2"/>
    <property type="match status" value="1"/>
</dbReference>
<dbReference type="SUPFAM" id="SSF46689">
    <property type="entry name" value="Homeodomain-like"/>
    <property type="match status" value="2"/>
</dbReference>